<evidence type="ECO:0000313" key="2">
    <source>
        <dbReference type="EMBL" id="KAJ1126115.1"/>
    </source>
</evidence>
<sequence>MAGNSVAAPAPERNCGTDRLRPVALQIGAAGAPYEPFAKACTVGAHPQLPNGVEAEEDSAMHGHRLEDSGLDGQKPTTPKQQRARKIPRKKELGTQRPALDLEQIIAERHQALKEGAALMATPQCSSPEMEKLQTSDEEMSVAAWPSGNDSLHTTDVALQTADTII</sequence>
<protein>
    <submittedName>
        <fullName evidence="2">Uncharacterized protein</fullName>
    </submittedName>
</protein>
<feature type="region of interest" description="Disordered" evidence="1">
    <location>
        <begin position="121"/>
        <end position="153"/>
    </location>
</feature>
<gene>
    <name evidence="2" type="ORF">NDU88_004524</name>
</gene>
<dbReference type="Proteomes" id="UP001066276">
    <property type="component" value="Chromosome 7"/>
</dbReference>
<feature type="compositionally biased region" description="Basic and acidic residues" evidence="1">
    <location>
        <begin position="59"/>
        <end position="68"/>
    </location>
</feature>
<proteinExistence type="predicted"/>
<dbReference type="AlphaFoldDB" id="A0AAV7PGC1"/>
<reference evidence="2" key="1">
    <citation type="journal article" date="2022" name="bioRxiv">
        <title>Sequencing and chromosome-scale assembly of the giantPleurodeles waltlgenome.</title>
        <authorList>
            <person name="Brown T."/>
            <person name="Elewa A."/>
            <person name="Iarovenko S."/>
            <person name="Subramanian E."/>
            <person name="Araus A.J."/>
            <person name="Petzold A."/>
            <person name="Susuki M."/>
            <person name="Suzuki K.-i.T."/>
            <person name="Hayashi T."/>
            <person name="Toyoda A."/>
            <person name="Oliveira C."/>
            <person name="Osipova E."/>
            <person name="Leigh N.D."/>
            <person name="Simon A."/>
            <person name="Yun M.H."/>
        </authorList>
    </citation>
    <scope>NUCLEOTIDE SEQUENCE</scope>
    <source>
        <strain evidence="2">20211129_DDA</strain>
        <tissue evidence="2">Liver</tissue>
    </source>
</reference>
<evidence type="ECO:0000313" key="3">
    <source>
        <dbReference type="Proteomes" id="UP001066276"/>
    </source>
</evidence>
<keyword evidence="3" id="KW-1185">Reference proteome</keyword>
<comment type="caution">
    <text evidence="2">The sequence shown here is derived from an EMBL/GenBank/DDBJ whole genome shotgun (WGS) entry which is preliminary data.</text>
</comment>
<name>A0AAV7PGC1_PLEWA</name>
<accession>A0AAV7PGC1</accession>
<organism evidence="2 3">
    <name type="scientific">Pleurodeles waltl</name>
    <name type="common">Iberian ribbed newt</name>
    <dbReference type="NCBI Taxonomy" id="8319"/>
    <lineage>
        <taxon>Eukaryota</taxon>
        <taxon>Metazoa</taxon>
        <taxon>Chordata</taxon>
        <taxon>Craniata</taxon>
        <taxon>Vertebrata</taxon>
        <taxon>Euteleostomi</taxon>
        <taxon>Amphibia</taxon>
        <taxon>Batrachia</taxon>
        <taxon>Caudata</taxon>
        <taxon>Salamandroidea</taxon>
        <taxon>Salamandridae</taxon>
        <taxon>Pleurodelinae</taxon>
        <taxon>Pleurodeles</taxon>
    </lineage>
</organism>
<feature type="region of interest" description="Disordered" evidence="1">
    <location>
        <begin position="44"/>
        <end position="100"/>
    </location>
</feature>
<dbReference type="EMBL" id="JANPWB010000011">
    <property type="protein sequence ID" value="KAJ1126115.1"/>
    <property type="molecule type" value="Genomic_DNA"/>
</dbReference>
<evidence type="ECO:0000256" key="1">
    <source>
        <dbReference type="SAM" id="MobiDB-lite"/>
    </source>
</evidence>